<dbReference type="GO" id="GO:0005524">
    <property type="term" value="F:ATP binding"/>
    <property type="evidence" value="ECO:0007669"/>
    <property type="project" value="InterPro"/>
</dbReference>
<dbReference type="Pfam" id="PF00069">
    <property type="entry name" value="Pkinase"/>
    <property type="match status" value="1"/>
</dbReference>
<organism evidence="2 3">
    <name type="scientific">Paraglomus brasilianum</name>
    <dbReference type="NCBI Taxonomy" id="144538"/>
    <lineage>
        <taxon>Eukaryota</taxon>
        <taxon>Fungi</taxon>
        <taxon>Fungi incertae sedis</taxon>
        <taxon>Mucoromycota</taxon>
        <taxon>Glomeromycotina</taxon>
        <taxon>Glomeromycetes</taxon>
        <taxon>Paraglomerales</taxon>
        <taxon>Paraglomeraceae</taxon>
        <taxon>Paraglomus</taxon>
    </lineage>
</organism>
<dbReference type="OrthoDB" id="2320506at2759"/>
<dbReference type="EMBL" id="CAJVPI010002345">
    <property type="protein sequence ID" value="CAG8641509.1"/>
    <property type="molecule type" value="Genomic_DNA"/>
</dbReference>
<proteinExistence type="predicted"/>
<evidence type="ECO:0000313" key="2">
    <source>
        <dbReference type="EMBL" id="CAG8641509.1"/>
    </source>
</evidence>
<protein>
    <submittedName>
        <fullName evidence="2">1055_t:CDS:1</fullName>
    </submittedName>
</protein>
<dbReference type="InterPro" id="IPR049229">
    <property type="entry name" value="DUF6826"/>
</dbReference>
<dbReference type="Pfam" id="PF20713">
    <property type="entry name" value="DUF6826"/>
    <property type="match status" value="1"/>
</dbReference>
<evidence type="ECO:0000313" key="3">
    <source>
        <dbReference type="Proteomes" id="UP000789739"/>
    </source>
</evidence>
<dbReference type="PROSITE" id="PS50011">
    <property type="entry name" value="PROTEIN_KINASE_DOM"/>
    <property type="match status" value="1"/>
</dbReference>
<dbReference type="SMART" id="SM00220">
    <property type="entry name" value="S_TKc"/>
    <property type="match status" value="1"/>
</dbReference>
<reference evidence="2" key="1">
    <citation type="submission" date="2021-06" db="EMBL/GenBank/DDBJ databases">
        <authorList>
            <person name="Kallberg Y."/>
            <person name="Tangrot J."/>
            <person name="Rosling A."/>
        </authorList>
    </citation>
    <scope>NUCLEOTIDE SEQUENCE</scope>
    <source>
        <strain evidence="2">BR232B</strain>
    </source>
</reference>
<dbReference type="InterPro" id="IPR011009">
    <property type="entry name" value="Kinase-like_dom_sf"/>
</dbReference>
<dbReference type="InterPro" id="IPR000719">
    <property type="entry name" value="Prot_kinase_dom"/>
</dbReference>
<name>A0A9N9DHP3_9GLOM</name>
<dbReference type="AlphaFoldDB" id="A0A9N9DHP3"/>
<comment type="caution">
    <text evidence="2">The sequence shown here is derived from an EMBL/GenBank/DDBJ whole genome shotgun (WGS) entry which is preliminary data.</text>
</comment>
<dbReference type="GO" id="GO:0004672">
    <property type="term" value="F:protein kinase activity"/>
    <property type="evidence" value="ECO:0007669"/>
    <property type="project" value="InterPro"/>
</dbReference>
<evidence type="ECO:0000259" key="1">
    <source>
        <dbReference type="PROSITE" id="PS50011"/>
    </source>
</evidence>
<sequence length="476" mass="55069">MSLKRNIEEVNRDVKRLKVQPSGALLTFFGTLTESEKGEAVMKSNQEMKFPFQLTNATLPKCCDIERFRNPPTDSKEEHYQAYFINACSKLPNKRVSVEDTHKFPVLLTRKPDCVTIDEDHGLDPLNVEMVIEIKPQRKTRFSDQDIGQVLAFAEKVLQLQSRRHFVFAILTDCHHIQLFEVARVPNSYETFTYRYTTREFLKYEGTGTPPLGWRWLVTLLSQQSSSLGWIEPELQYDNKTVKLLQFVNVGQTSIVYKGEYEGQSVAIKILKHPDKFQKYLHAEIEIMKKLSTLNSASLPHLVLHDDISLVMTPLCDNIRRLQKGDISHIVLTLQKVHTSGIRHRDLQRQNIVRDCTSRVPVLIDWGCGVDGNQTLPFAGGVDCAADYVLARIDESFVYKPEYDLISFIRSIYIMLHKPDYFPKLSFGKEDGVTQIAQSVADFWKYHARSEFWKEMYDKAQHLDYEGLIHQLEELF</sequence>
<dbReference type="Proteomes" id="UP000789739">
    <property type="component" value="Unassembled WGS sequence"/>
</dbReference>
<dbReference type="Gene3D" id="1.10.510.10">
    <property type="entry name" value="Transferase(Phosphotransferase) domain 1"/>
    <property type="match status" value="1"/>
</dbReference>
<keyword evidence="3" id="KW-1185">Reference proteome</keyword>
<accession>A0A9N9DHP3</accession>
<gene>
    <name evidence="2" type="ORF">PBRASI_LOCUS9799</name>
</gene>
<dbReference type="SUPFAM" id="SSF56112">
    <property type="entry name" value="Protein kinase-like (PK-like)"/>
    <property type="match status" value="1"/>
</dbReference>
<dbReference type="Gene3D" id="3.30.200.20">
    <property type="entry name" value="Phosphorylase Kinase, domain 1"/>
    <property type="match status" value="1"/>
</dbReference>
<feature type="domain" description="Protein kinase" evidence="1">
    <location>
        <begin position="242"/>
        <end position="476"/>
    </location>
</feature>